<dbReference type="PROSITE" id="PS50850">
    <property type="entry name" value="MFS"/>
    <property type="match status" value="1"/>
</dbReference>
<dbReference type="Proteomes" id="UP000184073">
    <property type="component" value="Unassembled WGS sequence"/>
</dbReference>
<dbReference type="InterPro" id="IPR011701">
    <property type="entry name" value="MFS"/>
</dbReference>
<dbReference type="RefSeq" id="XP_040665043.1">
    <property type="nucleotide sequence ID" value="XM_040816033.1"/>
</dbReference>
<evidence type="ECO:0000256" key="7">
    <source>
        <dbReference type="SAM" id="Phobius"/>
    </source>
</evidence>
<comment type="subcellular location">
    <subcellularLocation>
        <location evidence="1">Membrane</location>
        <topology evidence="1">Multi-pass membrane protein</topology>
    </subcellularLocation>
</comment>
<dbReference type="PANTHER" id="PTHR43791">
    <property type="entry name" value="PERMEASE-RELATED"/>
    <property type="match status" value="1"/>
</dbReference>
<feature type="transmembrane region" description="Helical" evidence="7">
    <location>
        <begin position="318"/>
        <end position="335"/>
    </location>
</feature>
<dbReference type="FunFam" id="1.20.1250.20:FF:000013">
    <property type="entry name" value="MFS general substrate transporter"/>
    <property type="match status" value="1"/>
</dbReference>
<feature type="transmembrane region" description="Helical" evidence="7">
    <location>
        <begin position="405"/>
        <end position="424"/>
    </location>
</feature>
<sequence>MEKLVAVEPLRIEAPSPNGSQTNSLSLEDQRLEKKLLRKLDFRIIPTLWFLFLVSFFDRSNIGPTDGTRNAKIAGMPKSLAMEGNDYNIAVLVFTVAYVVFGMPANLIVKKMGPKALAIYMFCWGLCTLGQGLTRTVDGLIACRFLMGMFEAGFVPGCAYLIGSYYKRNEFLRRYAVFFSANMAAGAFNGLFSSLVTRIHGAGGYEGWRWLFIIEALITIAVSCVCYWFIVPFPENATFLTPAERTLLESRLEADGGGVRHDNISFRRVLPMIADWKIWICVLSYMGAEETASSVVAFQPSILKDLGWTSTSAQVHTIPIYAVAFVLTLSCAWLSDHLQHRFGFTLFGSFLIIIGWSVELSYVPAAEVRYMGMFFVTSGAFIMMSTLVVWLCVNMGKGVKRSVAMGLLTGFGNCGALVSSNVFITNQAPKYPVGFGVGLAFGVMAGVTATAFFVHLKMENRRRDRLQSTSARAYSRNELENLQDLGEDHPDFRFQP</sequence>
<feature type="transmembrane region" description="Helical" evidence="7">
    <location>
        <begin position="139"/>
        <end position="163"/>
    </location>
</feature>
<feature type="transmembrane region" description="Helical" evidence="7">
    <location>
        <begin position="208"/>
        <end position="230"/>
    </location>
</feature>
<evidence type="ECO:0000256" key="4">
    <source>
        <dbReference type="ARBA" id="ARBA00022692"/>
    </source>
</evidence>
<dbReference type="OrthoDB" id="19923at2759"/>
<organism evidence="9 10">
    <name type="scientific">Aspergillus versicolor CBS 583.65</name>
    <dbReference type="NCBI Taxonomy" id="1036611"/>
    <lineage>
        <taxon>Eukaryota</taxon>
        <taxon>Fungi</taxon>
        <taxon>Dikarya</taxon>
        <taxon>Ascomycota</taxon>
        <taxon>Pezizomycotina</taxon>
        <taxon>Eurotiomycetes</taxon>
        <taxon>Eurotiomycetidae</taxon>
        <taxon>Eurotiales</taxon>
        <taxon>Aspergillaceae</taxon>
        <taxon>Aspergillus</taxon>
        <taxon>Aspergillus subgen. Nidulantes</taxon>
    </lineage>
</organism>
<dbReference type="Pfam" id="PF07690">
    <property type="entry name" value="MFS_1"/>
    <property type="match status" value="1"/>
</dbReference>
<name>A0A1L9PCN0_ASPVE</name>
<accession>A0A1L9PCN0</accession>
<evidence type="ECO:0000256" key="2">
    <source>
        <dbReference type="ARBA" id="ARBA00008335"/>
    </source>
</evidence>
<evidence type="ECO:0000256" key="6">
    <source>
        <dbReference type="ARBA" id="ARBA00023136"/>
    </source>
</evidence>
<feature type="transmembrane region" description="Helical" evidence="7">
    <location>
        <begin position="40"/>
        <end position="57"/>
    </location>
</feature>
<feature type="transmembrane region" description="Helical" evidence="7">
    <location>
        <begin position="276"/>
        <end position="298"/>
    </location>
</feature>
<gene>
    <name evidence="9" type="ORF">ASPVEDRAFT_69728</name>
</gene>
<evidence type="ECO:0000256" key="3">
    <source>
        <dbReference type="ARBA" id="ARBA00022448"/>
    </source>
</evidence>
<evidence type="ECO:0000256" key="1">
    <source>
        <dbReference type="ARBA" id="ARBA00004141"/>
    </source>
</evidence>
<evidence type="ECO:0000313" key="9">
    <source>
        <dbReference type="EMBL" id="OJI99280.1"/>
    </source>
</evidence>
<protein>
    <recommendedName>
        <fullName evidence="8">Major facilitator superfamily (MFS) profile domain-containing protein</fullName>
    </recommendedName>
</protein>
<dbReference type="AlphaFoldDB" id="A0A1L9PCN0"/>
<feature type="transmembrane region" description="Helical" evidence="7">
    <location>
        <begin position="116"/>
        <end position="133"/>
    </location>
</feature>
<keyword evidence="5 7" id="KW-1133">Transmembrane helix</keyword>
<dbReference type="InterPro" id="IPR020846">
    <property type="entry name" value="MFS_dom"/>
</dbReference>
<dbReference type="PANTHER" id="PTHR43791:SF52">
    <property type="entry name" value="TRANSPORTER, PUTATIVE (AFU_ORTHOLOGUE AFUA_1G11820)-RELATED"/>
    <property type="match status" value="1"/>
</dbReference>
<keyword evidence="6 7" id="KW-0472">Membrane</keyword>
<feature type="transmembrane region" description="Helical" evidence="7">
    <location>
        <begin position="342"/>
        <end position="358"/>
    </location>
</feature>
<reference evidence="10" key="1">
    <citation type="journal article" date="2017" name="Genome Biol.">
        <title>Comparative genomics reveals high biological diversity and specific adaptations in the industrially and medically important fungal genus Aspergillus.</title>
        <authorList>
            <person name="de Vries R.P."/>
            <person name="Riley R."/>
            <person name="Wiebenga A."/>
            <person name="Aguilar-Osorio G."/>
            <person name="Amillis S."/>
            <person name="Uchima C.A."/>
            <person name="Anderluh G."/>
            <person name="Asadollahi M."/>
            <person name="Askin M."/>
            <person name="Barry K."/>
            <person name="Battaglia E."/>
            <person name="Bayram O."/>
            <person name="Benocci T."/>
            <person name="Braus-Stromeyer S.A."/>
            <person name="Caldana C."/>
            <person name="Canovas D."/>
            <person name="Cerqueira G.C."/>
            <person name="Chen F."/>
            <person name="Chen W."/>
            <person name="Choi C."/>
            <person name="Clum A."/>
            <person name="Dos Santos R.A."/>
            <person name="Damasio A.R."/>
            <person name="Diallinas G."/>
            <person name="Emri T."/>
            <person name="Fekete E."/>
            <person name="Flipphi M."/>
            <person name="Freyberg S."/>
            <person name="Gallo A."/>
            <person name="Gournas C."/>
            <person name="Habgood R."/>
            <person name="Hainaut M."/>
            <person name="Harispe M.L."/>
            <person name="Henrissat B."/>
            <person name="Hilden K.S."/>
            <person name="Hope R."/>
            <person name="Hossain A."/>
            <person name="Karabika E."/>
            <person name="Karaffa L."/>
            <person name="Karanyi Z."/>
            <person name="Krasevec N."/>
            <person name="Kuo A."/>
            <person name="Kusch H."/>
            <person name="LaButti K."/>
            <person name="Lagendijk E.L."/>
            <person name="Lapidus A."/>
            <person name="Levasseur A."/>
            <person name="Lindquist E."/>
            <person name="Lipzen A."/>
            <person name="Logrieco A.F."/>
            <person name="MacCabe A."/>
            <person name="Maekelae M.R."/>
            <person name="Malavazi I."/>
            <person name="Melin P."/>
            <person name="Meyer V."/>
            <person name="Mielnichuk N."/>
            <person name="Miskei M."/>
            <person name="Molnar A.P."/>
            <person name="Mule G."/>
            <person name="Ngan C.Y."/>
            <person name="Orejas M."/>
            <person name="Orosz E."/>
            <person name="Ouedraogo J.P."/>
            <person name="Overkamp K.M."/>
            <person name="Park H.-S."/>
            <person name="Perrone G."/>
            <person name="Piumi F."/>
            <person name="Punt P.J."/>
            <person name="Ram A.F."/>
            <person name="Ramon A."/>
            <person name="Rauscher S."/>
            <person name="Record E."/>
            <person name="Riano-Pachon D.M."/>
            <person name="Robert V."/>
            <person name="Roehrig J."/>
            <person name="Ruller R."/>
            <person name="Salamov A."/>
            <person name="Salih N.S."/>
            <person name="Samson R.A."/>
            <person name="Sandor E."/>
            <person name="Sanguinetti M."/>
            <person name="Schuetze T."/>
            <person name="Sepcic K."/>
            <person name="Shelest E."/>
            <person name="Sherlock G."/>
            <person name="Sophianopoulou V."/>
            <person name="Squina F.M."/>
            <person name="Sun H."/>
            <person name="Susca A."/>
            <person name="Todd R.B."/>
            <person name="Tsang A."/>
            <person name="Unkles S.E."/>
            <person name="van de Wiele N."/>
            <person name="van Rossen-Uffink D."/>
            <person name="Oliveira J.V."/>
            <person name="Vesth T.C."/>
            <person name="Visser J."/>
            <person name="Yu J.-H."/>
            <person name="Zhou M."/>
            <person name="Andersen M.R."/>
            <person name="Archer D.B."/>
            <person name="Baker S.E."/>
            <person name="Benoit I."/>
            <person name="Brakhage A.A."/>
            <person name="Braus G.H."/>
            <person name="Fischer R."/>
            <person name="Frisvad J.C."/>
            <person name="Goldman G.H."/>
            <person name="Houbraken J."/>
            <person name="Oakley B."/>
            <person name="Pocsi I."/>
            <person name="Scazzocchio C."/>
            <person name="Seiboth B."/>
            <person name="vanKuyk P.A."/>
            <person name="Wortman J."/>
            <person name="Dyer P.S."/>
            <person name="Grigoriev I.V."/>
        </authorList>
    </citation>
    <scope>NUCLEOTIDE SEQUENCE [LARGE SCALE GENOMIC DNA]</scope>
    <source>
        <strain evidence="10">CBS 583.65</strain>
    </source>
</reference>
<dbReference type="SUPFAM" id="SSF103473">
    <property type="entry name" value="MFS general substrate transporter"/>
    <property type="match status" value="1"/>
</dbReference>
<dbReference type="Gene3D" id="1.20.1250.20">
    <property type="entry name" value="MFS general substrate transporter like domains"/>
    <property type="match status" value="2"/>
</dbReference>
<keyword evidence="4 7" id="KW-0812">Transmembrane</keyword>
<dbReference type="VEuPathDB" id="FungiDB:ASPVEDRAFT_69728"/>
<proteinExistence type="inferred from homology"/>
<feature type="transmembrane region" description="Helical" evidence="7">
    <location>
        <begin position="87"/>
        <end position="109"/>
    </location>
</feature>
<dbReference type="GO" id="GO:0016020">
    <property type="term" value="C:membrane"/>
    <property type="evidence" value="ECO:0007669"/>
    <property type="project" value="UniProtKB-SubCell"/>
</dbReference>
<dbReference type="FunFam" id="1.20.1250.20:FF:000018">
    <property type="entry name" value="MFS transporter permease"/>
    <property type="match status" value="1"/>
</dbReference>
<feature type="transmembrane region" description="Helical" evidence="7">
    <location>
        <begin position="370"/>
        <end position="393"/>
    </location>
</feature>
<keyword evidence="10" id="KW-1185">Reference proteome</keyword>
<feature type="domain" description="Major facilitator superfamily (MFS) profile" evidence="8">
    <location>
        <begin position="44"/>
        <end position="463"/>
    </location>
</feature>
<feature type="transmembrane region" description="Helical" evidence="7">
    <location>
        <begin position="175"/>
        <end position="196"/>
    </location>
</feature>
<evidence type="ECO:0000256" key="5">
    <source>
        <dbReference type="ARBA" id="ARBA00022989"/>
    </source>
</evidence>
<evidence type="ECO:0000259" key="8">
    <source>
        <dbReference type="PROSITE" id="PS50850"/>
    </source>
</evidence>
<dbReference type="GO" id="GO:0022857">
    <property type="term" value="F:transmembrane transporter activity"/>
    <property type="evidence" value="ECO:0007669"/>
    <property type="project" value="InterPro"/>
</dbReference>
<keyword evidence="3" id="KW-0813">Transport</keyword>
<feature type="transmembrane region" description="Helical" evidence="7">
    <location>
        <begin position="436"/>
        <end position="456"/>
    </location>
</feature>
<dbReference type="InterPro" id="IPR036259">
    <property type="entry name" value="MFS_trans_sf"/>
</dbReference>
<evidence type="ECO:0000313" key="10">
    <source>
        <dbReference type="Proteomes" id="UP000184073"/>
    </source>
</evidence>
<comment type="similarity">
    <text evidence="2">Belongs to the major facilitator superfamily.</text>
</comment>
<dbReference type="GeneID" id="63731544"/>
<dbReference type="EMBL" id="KV878126">
    <property type="protein sequence ID" value="OJI99280.1"/>
    <property type="molecule type" value="Genomic_DNA"/>
</dbReference>